<dbReference type="GO" id="GO:0000124">
    <property type="term" value="C:SAGA complex"/>
    <property type="evidence" value="ECO:0007669"/>
    <property type="project" value="InterPro"/>
</dbReference>
<protein>
    <recommendedName>
        <fullName evidence="6">TBP-associated factor 12</fullName>
    </recommendedName>
    <alternativeName>
        <fullName evidence="7">Transcription initiation factor TFIID subunit 12</fullName>
    </alternativeName>
</protein>
<dbReference type="Pfam" id="PF03847">
    <property type="entry name" value="TFIID_20kDa"/>
    <property type="match status" value="1"/>
</dbReference>
<dbReference type="CDD" id="cd07981">
    <property type="entry name" value="HFD_TAF12"/>
    <property type="match status" value="1"/>
</dbReference>
<reference evidence="9 10" key="1">
    <citation type="submission" date="2016-07" db="EMBL/GenBank/DDBJ databases">
        <title>Pervasive Adenine N6-methylation of Active Genes in Fungi.</title>
        <authorList>
            <consortium name="DOE Joint Genome Institute"/>
            <person name="Mondo S.J."/>
            <person name="Dannebaum R.O."/>
            <person name="Kuo R.C."/>
            <person name="Labutti K."/>
            <person name="Haridas S."/>
            <person name="Kuo A."/>
            <person name="Salamov A."/>
            <person name="Ahrendt S.R."/>
            <person name="Lipzen A."/>
            <person name="Sullivan W."/>
            <person name="Andreopoulos W.B."/>
            <person name="Clum A."/>
            <person name="Lindquist E."/>
            <person name="Daum C."/>
            <person name="Ramamoorthy G.K."/>
            <person name="Gryganskyi A."/>
            <person name="Culley D."/>
            <person name="Magnuson J.K."/>
            <person name="James T.Y."/>
            <person name="O'Malley M.A."/>
            <person name="Stajich J.E."/>
            <person name="Spatafora J.W."/>
            <person name="Visel A."/>
            <person name="Grigoriev I.V."/>
        </authorList>
    </citation>
    <scope>NUCLEOTIDE SEQUENCE [LARGE SCALE GENOMIC DNA]</scope>
    <source>
        <strain evidence="9 10">PL171</strain>
    </source>
</reference>
<keyword evidence="9" id="KW-0396">Initiation factor</keyword>
<dbReference type="AlphaFoldDB" id="A0A1Y2I0N0"/>
<comment type="similarity">
    <text evidence="2">Belongs to the TAF12 family.</text>
</comment>
<feature type="domain" description="Transcription initiation factor TFIID subunit 12" evidence="8">
    <location>
        <begin position="4"/>
        <end position="71"/>
    </location>
</feature>
<dbReference type="GO" id="GO:0046982">
    <property type="term" value="F:protein heterodimerization activity"/>
    <property type="evidence" value="ECO:0007669"/>
    <property type="project" value="InterPro"/>
</dbReference>
<evidence type="ECO:0000313" key="9">
    <source>
        <dbReference type="EMBL" id="ORZ40299.1"/>
    </source>
</evidence>
<dbReference type="GO" id="GO:0005669">
    <property type="term" value="C:transcription factor TFIID complex"/>
    <property type="evidence" value="ECO:0007669"/>
    <property type="project" value="InterPro"/>
</dbReference>
<dbReference type="PANTHER" id="PTHR12264">
    <property type="entry name" value="TRANSCRIPTION INITIATION FACTOR TFIID SUBUNIT 12"/>
    <property type="match status" value="1"/>
</dbReference>
<evidence type="ECO:0000313" key="10">
    <source>
        <dbReference type="Proteomes" id="UP000193411"/>
    </source>
</evidence>
<dbReference type="PANTHER" id="PTHR12264:SF21">
    <property type="entry name" value="TRANSCRIPTION INITIATION FACTOR TFIID SUBUNIT 12"/>
    <property type="match status" value="1"/>
</dbReference>
<sequence length="76" mass="8828">KLLGKRRLTDLIAQIDPTYKVDADVTDLLMELADEFIESTTRFACDLAKHRKGDTLEVRDVQLYLESHYKMRIPGF</sequence>
<dbReference type="GO" id="GO:0051123">
    <property type="term" value="P:RNA polymerase II preinitiation complex assembly"/>
    <property type="evidence" value="ECO:0007669"/>
    <property type="project" value="TreeGrafter"/>
</dbReference>
<evidence type="ECO:0000256" key="7">
    <source>
        <dbReference type="ARBA" id="ARBA00093657"/>
    </source>
</evidence>
<dbReference type="InterPro" id="IPR003228">
    <property type="entry name" value="TFIID_TAF12_dom"/>
</dbReference>
<name>A0A1Y2I0N0_9FUNG</name>
<evidence type="ECO:0000256" key="6">
    <source>
        <dbReference type="ARBA" id="ARBA00075089"/>
    </source>
</evidence>
<dbReference type="Proteomes" id="UP000193411">
    <property type="component" value="Unassembled WGS sequence"/>
</dbReference>
<keyword evidence="3" id="KW-0805">Transcription regulation</keyword>
<dbReference type="GO" id="GO:0017025">
    <property type="term" value="F:TBP-class protein binding"/>
    <property type="evidence" value="ECO:0007669"/>
    <property type="project" value="TreeGrafter"/>
</dbReference>
<keyword evidence="9" id="KW-0648">Protein biosynthesis</keyword>
<evidence type="ECO:0000256" key="2">
    <source>
        <dbReference type="ARBA" id="ARBA00007530"/>
    </source>
</evidence>
<dbReference type="OrthoDB" id="2193432at2759"/>
<keyword evidence="10" id="KW-1185">Reference proteome</keyword>
<evidence type="ECO:0000256" key="3">
    <source>
        <dbReference type="ARBA" id="ARBA00023015"/>
    </source>
</evidence>
<dbReference type="InterPro" id="IPR037794">
    <property type="entry name" value="TAF12"/>
</dbReference>
<evidence type="ECO:0000259" key="8">
    <source>
        <dbReference type="Pfam" id="PF03847"/>
    </source>
</evidence>
<dbReference type="GO" id="GO:0003677">
    <property type="term" value="F:DNA binding"/>
    <property type="evidence" value="ECO:0007669"/>
    <property type="project" value="TreeGrafter"/>
</dbReference>
<organism evidence="9 10">
    <name type="scientific">Catenaria anguillulae PL171</name>
    <dbReference type="NCBI Taxonomy" id="765915"/>
    <lineage>
        <taxon>Eukaryota</taxon>
        <taxon>Fungi</taxon>
        <taxon>Fungi incertae sedis</taxon>
        <taxon>Blastocladiomycota</taxon>
        <taxon>Blastocladiomycetes</taxon>
        <taxon>Blastocladiales</taxon>
        <taxon>Catenariaceae</taxon>
        <taxon>Catenaria</taxon>
    </lineage>
</organism>
<evidence type="ECO:0000256" key="4">
    <source>
        <dbReference type="ARBA" id="ARBA00023163"/>
    </source>
</evidence>
<accession>A0A1Y2I0N0</accession>
<evidence type="ECO:0000256" key="1">
    <source>
        <dbReference type="ARBA" id="ARBA00004123"/>
    </source>
</evidence>
<gene>
    <name evidence="9" type="ORF">BCR44DRAFT_1384242</name>
</gene>
<dbReference type="InterPro" id="IPR009072">
    <property type="entry name" value="Histone-fold"/>
</dbReference>
<dbReference type="GO" id="GO:0003743">
    <property type="term" value="F:translation initiation factor activity"/>
    <property type="evidence" value="ECO:0007669"/>
    <property type="project" value="UniProtKB-KW"/>
</dbReference>
<dbReference type="Gene3D" id="1.10.20.10">
    <property type="entry name" value="Histone, subunit A"/>
    <property type="match status" value="1"/>
</dbReference>
<dbReference type="EMBL" id="MCFL01000003">
    <property type="protein sequence ID" value="ORZ40299.1"/>
    <property type="molecule type" value="Genomic_DNA"/>
</dbReference>
<feature type="non-terminal residue" evidence="9">
    <location>
        <position position="76"/>
    </location>
</feature>
<dbReference type="STRING" id="765915.A0A1Y2I0N0"/>
<comment type="subcellular location">
    <subcellularLocation>
        <location evidence="1">Nucleus</location>
    </subcellularLocation>
</comment>
<dbReference type="SUPFAM" id="SSF47113">
    <property type="entry name" value="Histone-fold"/>
    <property type="match status" value="1"/>
</dbReference>
<keyword evidence="4" id="KW-0804">Transcription</keyword>
<evidence type="ECO:0000256" key="5">
    <source>
        <dbReference type="ARBA" id="ARBA00023242"/>
    </source>
</evidence>
<dbReference type="FunFam" id="1.10.20.10:FF:000011">
    <property type="entry name" value="Transcription initiation factor TFIID subunit 12"/>
    <property type="match status" value="1"/>
</dbReference>
<comment type="caution">
    <text evidence="9">The sequence shown here is derived from an EMBL/GenBank/DDBJ whole genome shotgun (WGS) entry which is preliminary data.</text>
</comment>
<feature type="non-terminal residue" evidence="9">
    <location>
        <position position="1"/>
    </location>
</feature>
<keyword evidence="5" id="KW-0539">Nucleus</keyword>
<proteinExistence type="inferred from homology"/>